<dbReference type="GO" id="GO:0007165">
    <property type="term" value="P:signal transduction"/>
    <property type="evidence" value="ECO:0007669"/>
    <property type="project" value="InterPro"/>
</dbReference>
<sequence>MDSTEKPDKEKLQENEFPTILPLKNNEAYHLFVSYSSLDSSWAHKFIEKLEADYSDLKICYHERDFLPGKNIIENMVDCIQQSQKMLLILSQDFVQSRWCLLEANLSVFRFCMERKPVIPIMLKPCQIPLHLNHLTYLDVSDISFYEKFIKALCTPNHLMKHSTLVPYQFSSIYNGKTLMVLPCINKDNLPSWKLGTFSTSNIPDPLRMVIDDPEIYRRAISKLNEVSSPKYCFRYLCCRITLCILLSCISIVISFFALVSFFAFSQVSFPLASKQLFHYLLVHGPILLISMSIIALVVNIMCWGRRWTKEKLQELNLKVGEANLILANHSVMIGCETINKLSFVYFSLKDCKKVFLETFPNENPSAEEMFQNAIIRYSSSYACCVANKHFPILEEVVEEGHMSDGICFCQYVSIQVKKNRWLGPGIGIA</sequence>
<keyword evidence="1" id="KW-0472">Membrane</keyword>
<organism evidence="3 4">
    <name type="scientific">Monodelphis domestica</name>
    <name type="common">Gray short-tailed opossum</name>
    <dbReference type="NCBI Taxonomy" id="13616"/>
    <lineage>
        <taxon>Eukaryota</taxon>
        <taxon>Metazoa</taxon>
        <taxon>Chordata</taxon>
        <taxon>Craniata</taxon>
        <taxon>Vertebrata</taxon>
        <taxon>Euteleostomi</taxon>
        <taxon>Mammalia</taxon>
        <taxon>Metatheria</taxon>
        <taxon>Didelphimorphia</taxon>
        <taxon>Didelphidae</taxon>
        <taxon>Monodelphis</taxon>
    </lineage>
</organism>
<dbReference type="AlphaFoldDB" id="K7E508"/>
<dbReference type="Ensembl" id="ENSMODT00000043968.1">
    <property type="protein sequence ID" value="ENSMODP00000040860.1"/>
    <property type="gene ID" value="ENSMODG00000028875.1"/>
</dbReference>
<dbReference type="Gene3D" id="3.40.50.10140">
    <property type="entry name" value="Toll/interleukin-1 receptor homology (TIR) domain"/>
    <property type="match status" value="1"/>
</dbReference>
<dbReference type="InterPro" id="IPR035897">
    <property type="entry name" value="Toll_tir_struct_dom_sf"/>
</dbReference>
<dbReference type="Bgee" id="ENSMODG00000028875">
    <property type="expression patterns" value="Expressed in blood and 18 other cell types or tissues"/>
</dbReference>
<protein>
    <submittedName>
        <fullName evidence="3">Uncharacterized LOC103098388</fullName>
    </submittedName>
</protein>
<keyword evidence="1" id="KW-0812">Transmembrane</keyword>
<proteinExistence type="predicted"/>
<accession>K7E508</accession>
<dbReference type="InterPro" id="IPR042342">
    <property type="entry name" value="TTC22"/>
</dbReference>
<name>K7E508_MONDO</name>
<dbReference type="SUPFAM" id="SSF52200">
    <property type="entry name" value="Toll/Interleukin receptor TIR domain"/>
    <property type="match status" value="1"/>
</dbReference>
<dbReference type="Pfam" id="PF13676">
    <property type="entry name" value="TIR_2"/>
    <property type="match status" value="1"/>
</dbReference>
<dbReference type="OMA" id="YACCVAN"/>
<dbReference type="OrthoDB" id="1081807at2759"/>
<keyword evidence="4" id="KW-1185">Reference proteome</keyword>
<dbReference type="KEGG" id="mdo:103098388"/>
<evidence type="ECO:0000256" key="1">
    <source>
        <dbReference type="SAM" id="Phobius"/>
    </source>
</evidence>
<dbReference type="PANTHER" id="PTHR16253">
    <property type="entry name" value="TETRATRICOPEPTIDE REPEAT PROTEIN 22"/>
    <property type="match status" value="1"/>
</dbReference>
<keyword evidence="1" id="KW-1133">Transmembrane helix</keyword>
<feature type="domain" description="TIR" evidence="2">
    <location>
        <begin position="27"/>
        <end position="157"/>
    </location>
</feature>
<reference evidence="3" key="3">
    <citation type="submission" date="2025-09" db="UniProtKB">
        <authorList>
            <consortium name="Ensembl"/>
        </authorList>
    </citation>
    <scope>IDENTIFICATION</scope>
</reference>
<evidence type="ECO:0000313" key="3">
    <source>
        <dbReference type="Ensembl" id="ENSMODP00000040860.1"/>
    </source>
</evidence>
<dbReference type="InterPro" id="IPR000157">
    <property type="entry name" value="TIR_dom"/>
</dbReference>
<evidence type="ECO:0000313" key="4">
    <source>
        <dbReference type="Proteomes" id="UP000002280"/>
    </source>
</evidence>
<reference evidence="3 4" key="1">
    <citation type="journal article" date="2007" name="Nature">
        <title>Genome of the marsupial Monodelphis domestica reveals innovation in non-coding sequences.</title>
        <authorList>
            <person name="Mikkelsen T.S."/>
            <person name="Wakefield M.J."/>
            <person name="Aken B."/>
            <person name="Amemiya C.T."/>
            <person name="Chang J.L."/>
            <person name="Duke S."/>
            <person name="Garber M."/>
            <person name="Gentles A.J."/>
            <person name="Goodstadt L."/>
            <person name="Heger A."/>
            <person name="Jurka J."/>
            <person name="Kamal M."/>
            <person name="Mauceli E."/>
            <person name="Searle S.M."/>
            <person name="Sharpe T."/>
            <person name="Baker M.L."/>
            <person name="Batzer M.A."/>
            <person name="Benos P.V."/>
            <person name="Belov K."/>
            <person name="Clamp M."/>
            <person name="Cook A."/>
            <person name="Cuff J."/>
            <person name="Das R."/>
            <person name="Davidow L."/>
            <person name="Deakin J.E."/>
            <person name="Fazzari M.J."/>
            <person name="Glass J.L."/>
            <person name="Grabherr M."/>
            <person name="Greally J.M."/>
            <person name="Gu W."/>
            <person name="Hore T.A."/>
            <person name="Huttley G.A."/>
            <person name="Kleber M."/>
            <person name="Jirtle R.L."/>
            <person name="Koina E."/>
            <person name="Lee J.T."/>
            <person name="Mahony S."/>
            <person name="Marra M.A."/>
            <person name="Miller R.D."/>
            <person name="Nicholls R.D."/>
            <person name="Oda M."/>
            <person name="Papenfuss A.T."/>
            <person name="Parra Z.E."/>
            <person name="Pollock D.D."/>
            <person name="Ray D.A."/>
            <person name="Schein J.E."/>
            <person name="Speed T.P."/>
            <person name="Thompson K."/>
            <person name="VandeBerg J.L."/>
            <person name="Wade C.M."/>
            <person name="Walker J.A."/>
            <person name="Waters P.D."/>
            <person name="Webber C."/>
            <person name="Weidman J.R."/>
            <person name="Xie X."/>
            <person name="Zody M.C."/>
            <person name="Baldwin J."/>
            <person name="Abdouelleil A."/>
            <person name="Abdulkadir J."/>
            <person name="Abebe A."/>
            <person name="Abera B."/>
            <person name="Abreu J."/>
            <person name="Acer S.C."/>
            <person name="Aftuck L."/>
            <person name="Alexander A."/>
            <person name="An P."/>
            <person name="Anderson E."/>
            <person name="Anderson S."/>
            <person name="Arachi H."/>
            <person name="Azer M."/>
            <person name="Bachantsang P."/>
            <person name="Barry A."/>
            <person name="Bayul T."/>
            <person name="Berlin A."/>
            <person name="Bessette D."/>
            <person name="Bloom T."/>
            <person name="Bloom T."/>
            <person name="Boguslavskiy L."/>
            <person name="Bonnet C."/>
            <person name="Boukhgalter B."/>
            <person name="Bourzgui I."/>
            <person name="Brown A."/>
            <person name="Cahill P."/>
            <person name="Channer S."/>
            <person name="Cheshatsang Y."/>
            <person name="Chuda L."/>
            <person name="Citroen M."/>
            <person name="Collymore A."/>
            <person name="Cooke P."/>
            <person name="Costello M."/>
            <person name="D'Aco K."/>
            <person name="Daza R."/>
            <person name="De Haan G."/>
            <person name="DeGray S."/>
            <person name="DeMaso C."/>
            <person name="Dhargay N."/>
            <person name="Dooley K."/>
            <person name="Dooley E."/>
            <person name="Doricent M."/>
            <person name="Dorje P."/>
            <person name="Dorjee K."/>
            <person name="Dupes A."/>
            <person name="Elong R."/>
            <person name="Falk J."/>
            <person name="Farina A."/>
            <person name="Faro S."/>
            <person name="Ferguson D."/>
            <person name="Fisher S."/>
            <person name="Foley C.D."/>
            <person name="Franke A."/>
            <person name="Friedrich D."/>
            <person name="Gadbois L."/>
            <person name="Gearin G."/>
            <person name="Gearin C.R."/>
            <person name="Giannoukos G."/>
            <person name="Goode T."/>
            <person name="Graham J."/>
            <person name="Grandbois E."/>
            <person name="Grewal S."/>
            <person name="Gyaltsen K."/>
            <person name="Hafez N."/>
            <person name="Hagos B."/>
            <person name="Hall J."/>
            <person name="Henson C."/>
            <person name="Hollinger A."/>
            <person name="Honan T."/>
            <person name="Huard M.D."/>
            <person name="Hughes L."/>
            <person name="Hurhula B."/>
            <person name="Husby M.E."/>
            <person name="Kamat A."/>
            <person name="Kanga B."/>
            <person name="Kashin S."/>
            <person name="Khazanovich D."/>
            <person name="Kisner P."/>
            <person name="Lance K."/>
            <person name="Lara M."/>
            <person name="Lee W."/>
            <person name="Lennon N."/>
            <person name="Letendre F."/>
            <person name="LeVine R."/>
            <person name="Lipovsky A."/>
            <person name="Liu X."/>
            <person name="Liu J."/>
            <person name="Liu S."/>
            <person name="Lokyitsang T."/>
            <person name="Lokyitsang Y."/>
            <person name="Lubonja R."/>
            <person name="Lui A."/>
            <person name="MacDonald P."/>
            <person name="Magnisalis V."/>
            <person name="Maru K."/>
            <person name="Matthews C."/>
            <person name="McCusker W."/>
            <person name="McDonough S."/>
            <person name="Mehta T."/>
            <person name="Meldrim J."/>
            <person name="Meneus L."/>
            <person name="Mihai O."/>
            <person name="Mihalev A."/>
            <person name="Mihova T."/>
            <person name="Mittelman R."/>
            <person name="Mlenga V."/>
            <person name="Montmayeur A."/>
            <person name="Mulrain L."/>
            <person name="Navidi A."/>
            <person name="Naylor J."/>
            <person name="Negash T."/>
            <person name="Nguyen T."/>
            <person name="Nguyen N."/>
            <person name="Nicol R."/>
            <person name="Norbu C."/>
            <person name="Norbu N."/>
            <person name="Novod N."/>
            <person name="O'Neill B."/>
            <person name="Osman S."/>
            <person name="Markiewicz E."/>
            <person name="Oyono O.L."/>
            <person name="Patti C."/>
            <person name="Phunkhang P."/>
            <person name="Pierre F."/>
            <person name="Priest M."/>
            <person name="Raghuraman S."/>
            <person name="Rege F."/>
            <person name="Reyes R."/>
            <person name="Rise C."/>
            <person name="Rogov P."/>
            <person name="Ross K."/>
            <person name="Ryan E."/>
            <person name="Settipalli S."/>
            <person name="Shea T."/>
            <person name="Sherpa N."/>
            <person name="Shi L."/>
            <person name="Shih D."/>
            <person name="Sparrow T."/>
            <person name="Spaulding J."/>
            <person name="Stalker J."/>
            <person name="Stange-Thomann N."/>
            <person name="Stavropoulos S."/>
            <person name="Stone C."/>
            <person name="Strader C."/>
            <person name="Tesfaye S."/>
            <person name="Thomson T."/>
            <person name="Thoulutsang Y."/>
            <person name="Thoulutsang D."/>
            <person name="Topham K."/>
            <person name="Topping I."/>
            <person name="Tsamla T."/>
            <person name="Vassiliev H."/>
            <person name="Vo A."/>
            <person name="Wangchuk T."/>
            <person name="Wangdi T."/>
            <person name="Weiand M."/>
            <person name="Wilkinson J."/>
            <person name="Wilson A."/>
            <person name="Yadav S."/>
            <person name="Young G."/>
            <person name="Yu Q."/>
            <person name="Zembek L."/>
            <person name="Zhong D."/>
            <person name="Zimmer A."/>
            <person name="Zwirko Z."/>
            <person name="Jaffe D.B."/>
            <person name="Alvarez P."/>
            <person name="Brockman W."/>
            <person name="Butler J."/>
            <person name="Chin C."/>
            <person name="Gnerre S."/>
            <person name="MacCallum I."/>
            <person name="Graves J.A."/>
            <person name="Ponting C.P."/>
            <person name="Breen M."/>
            <person name="Samollow P.B."/>
            <person name="Lander E.S."/>
            <person name="Lindblad-Toh K."/>
        </authorList>
    </citation>
    <scope>NUCLEOTIDE SEQUENCE [LARGE SCALE GENOMIC DNA]</scope>
</reference>
<dbReference type="PRINTS" id="PR01537">
    <property type="entry name" value="INTRLKN1R1F"/>
</dbReference>
<dbReference type="PANTHER" id="PTHR16253:SF0">
    <property type="entry name" value="TETRATRICOPEPTIDE REPEAT PROTEIN 22"/>
    <property type="match status" value="1"/>
</dbReference>
<feature type="transmembrane region" description="Helical" evidence="1">
    <location>
        <begin position="277"/>
        <end position="303"/>
    </location>
</feature>
<dbReference type="SMART" id="SM00255">
    <property type="entry name" value="TIR"/>
    <property type="match status" value="1"/>
</dbReference>
<evidence type="ECO:0000259" key="2">
    <source>
        <dbReference type="PROSITE" id="PS50104"/>
    </source>
</evidence>
<dbReference type="eggNOG" id="KOG4641">
    <property type="taxonomic scope" value="Eukaryota"/>
</dbReference>
<feature type="transmembrane region" description="Helical" evidence="1">
    <location>
        <begin position="241"/>
        <end position="265"/>
    </location>
</feature>
<dbReference type="Proteomes" id="UP000002280">
    <property type="component" value="Chromosome 1"/>
</dbReference>
<dbReference type="InParanoid" id="K7E508"/>
<dbReference type="HOGENOM" id="CLU_637708_0_0_1"/>
<dbReference type="STRING" id="13616.ENSMODP00000040860"/>
<dbReference type="PROSITE" id="PS50104">
    <property type="entry name" value="TIR"/>
    <property type="match status" value="1"/>
</dbReference>
<reference evidence="3" key="2">
    <citation type="submission" date="2025-08" db="UniProtKB">
        <authorList>
            <consortium name="Ensembl"/>
        </authorList>
    </citation>
    <scope>IDENTIFICATION</scope>
</reference>
<dbReference type="GeneTree" id="ENSGT00940000164773"/>
<dbReference type="GeneID" id="103098388"/>